<dbReference type="Proteomes" id="UP000242497">
    <property type="component" value="Unassembled WGS sequence"/>
</dbReference>
<evidence type="ECO:0000313" key="1">
    <source>
        <dbReference type="EMBL" id="SHJ64394.1"/>
    </source>
</evidence>
<dbReference type="Gene3D" id="3.40.50.880">
    <property type="match status" value="1"/>
</dbReference>
<reference evidence="2" key="1">
    <citation type="submission" date="2016-11" db="EMBL/GenBank/DDBJ databases">
        <authorList>
            <person name="Varghese N."/>
            <person name="Submissions S."/>
        </authorList>
    </citation>
    <scope>NUCLEOTIDE SEQUENCE [LARGE SCALE GENOMIC DNA]</scope>
    <source>
        <strain evidence="2">DSM 15518</strain>
    </source>
</reference>
<organism evidence="1 2">
    <name type="scientific">Tepidibacter formicigenes DSM 15518</name>
    <dbReference type="NCBI Taxonomy" id="1123349"/>
    <lineage>
        <taxon>Bacteria</taxon>
        <taxon>Bacillati</taxon>
        <taxon>Bacillota</taxon>
        <taxon>Clostridia</taxon>
        <taxon>Peptostreptococcales</taxon>
        <taxon>Peptostreptococcaceae</taxon>
        <taxon>Tepidibacter</taxon>
    </lineage>
</organism>
<proteinExistence type="predicted"/>
<keyword evidence="2" id="KW-1185">Reference proteome</keyword>
<dbReference type="Pfam" id="PF03698">
    <property type="entry name" value="UPF0180"/>
    <property type="match status" value="1"/>
</dbReference>
<dbReference type="AlphaFoldDB" id="A0A1M6KZU0"/>
<accession>A0A1M6KZU0</accession>
<dbReference type="InterPro" id="IPR029062">
    <property type="entry name" value="Class_I_gatase-like"/>
</dbReference>
<evidence type="ECO:0000313" key="2">
    <source>
        <dbReference type="Proteomes" id="UP000242497"/>
    </source>
</evidence>
<dbReference type="OrthoDB" id="1708042at2"/>
<gene>
    <name evidence="1" type="ORF">SAMN02744037_00504</name>
</gene>
<dbReference type="RefSeq" id="WP_072886978.1">
    <property type="nucleotide sequence ID" value="NZ_FRAE01000009.1"/>
</dbReference>
<dbReference type="EMBL" id="FRAE01000009">
    <property type="protein sequence ID" value="SHJ64394.1"/>
    <property type="molecule type" value="Genomic_DNA"/>
</dbReference>
<sequence length="85" mass="9406">MKNVGVEKELSSMKEYLKNQGYEIQLIDTNQKNDPNYLNTLDALVISGSSSNVMGIEDTSTKIPIIKANGMTSEDVKNALDRVLK</sequence>
<name>A0A1M6KZU0_9FIRM</name>
<protein>
    <submittedName>
        <fullName evidence="1">Uncharacterized protein family (UPF0180)</fullName>
    </submittedName>
</protein>
<dbReference type="InterPro" id="IPR005370">
    <property type="entry name" value="UPF0180"/>
</dbReference>
<dbReference type="STRING" id="1123349.SAMN02744037_00504"/>